<dbReference type="EMBL" id="BMAO01024100">
    <property type="protein sequence ID" value="GFQ92977.1"/>
    <property type="molecule type" value="Genomic_DNA"/>
</dbReference>
<dbReference type="OrthoDB" id="10517433at2759"/>
<organism evidence="1 2">
    <name type="scientific">Trichonephila clavata</name>
    <name type="common">Joro spider</name>
    <name type="synonym">Nephila clavata</name>
    <dbReference type="NCBI Taxonomy" id="2740835"/>
    <lineage>
        <taxon>Eukaryota</taxon>
        <taxon>Metazoa</taxon>
        <taxon>Ecdysozoa</taxon>
        <taxon>Arthropoda</taxon>
        <taxon>Chelicerata</taxon>
        <taxon>Arachnida</taxon>
        <taxon>Araneae</taxon>
        <taxon>Araneomorphae</taxon>
        <taxon>Entelegynae</taxon>
        <taxon>Araneoidea</taxon>
        <taxon>Nephilidae</taxon>
        <taxon>Trichonephila</taxon>
    </lineage>
</organism>
<protein>
    <submittedName>
        <fullName evidence="1">Uncharacterized protein</fullName>
    </submittedName>
</protein>
<gene>
    <name evidence="1" type="ORF">TNCT_224581</name>
</gene>
<sequence>MHSQQCKVFTAEATAEFLMSFACEIVQDLQLQFQVQFSDLDSKEEVRLFQNLFEVDVASCPNELQLDAIELQTDDLLKNKFKKGLMGF</sequence>
<evidence type="ECO:0000313" key="1">
    <source>
        <dbReference type="EMBL" id="GFQ92977.1"/>
    </source>
</evidence>
<dbReference type="AlphaFoldDB" id="A0A8X6FZM1"/>
<accession>A0A8X6FZM1</accession>
<keyword evidence="2" id="KW-1185">Reference proteome</keyword>
<dbReference type="Proteomes" id="UP000887116">
    <property type="component" value="Unassembled WGS sequence"/>
</dbReference>
<proteinExistence type="predicted"/>
<comment type="caution">
    <text evidence="1">The sequence shown here is derived from an EMBL/GenBank/DDBJ whole genome shotgun (WGS) entry which is preliminary data.</text>
</comment>
<evidence type="ECO:0000313" key="2">
    <source>
        <dbReference type="Proteomes" id="UP000887116"/>
    </source>
</evidence>
<reference evidence="1" key="1">
    <citation type="submission" date="2020-07" db="EMBL/GenBank/DDBJ databases">
        <title>Multicomponent nature underlies the extraordinary mechanical properties of spider dragline silk.</title>
        <authorList>
            <person name="Kono N."/>
            <person name="Nakamura H."/>
            <person name="Mori M."/>
            <person name="Yoshida Y."/>
            <person name="Ohtoshi R."/>
            <person name="Malay A.D."/>
            <person name="Moran D.A.P."/>
            <person name="Tomita M."/>
            <person name="Numata K."/>
            <person name="Arakawa K."/>
        </authorList>
    </citation>
    <scope>NUCLEOTIDE SEQUENCE</scope>
</reference>
<name>A0A8X6FZM1_TRICU</name>